<keyword evidence="3" id="KW-0378">Hydrolase</keyword>
<dbReference type="PANTHER" id="PTHR43806">
    <property type="entry name" value="PEPTIDASE S8"/>
    <property type="match status" value="1"/>
</dbReference>
<keyword evidence="4" id="KW-0720">Serine protease</keyword>
<organism evidence="7 8">
    <name type="scientific">Streptomyces calidiresistens</name>
    <dbReference type="NCBI Taxonomy" id="1485586"/>
    <lineage>
        <taxon>Bacteria</taxon>
        <taxon>Bacillati</taxon>
        <taxon>Actinomycetota</taxon>
        <taxon>Actinomycetes</taxon>
        <taxon>Kitasatosporales</taxon>
        <taxon>Streptomycetaceae</taxon>
        <taxon>Streptomyces</taxon>
    </lineage>
</organism>
<sequence length="260" mass="26290">MERLSAQSDTLFVVAAGNEGPFTASLRAPATAEAALTVGALDWDDTVVDFSSSGPRFRDGLPKPDLTAPGVGITAAEAGTGGYVAMGGTSMAAPHVAGAAALLAQARPELTAEELKAVLVGSAVGLAETPVHRQGTGRVDIPRALAADVIAEPVSLGFGLIPWGSGETDPITRELTYRNLGTEDITLELRTEEIGPEGESAPEGMFALAADEVTVPAGGTASVALTADPGLGEEGAGVYGTTVTATDGEREVRTAGNLYM</sequence>
<dbReference type="InterPro" id="IPR036852">
    <property type="entry name" value="Peptidase_S8/S53_dom_sf"/>
</dbReference>
<dbReference type="PROSITE" id="PS00138">
    <property type="entry name" value="SUBTILASE_SER"/>
    <property type="match status" value="1"/>
</dbReference>
<feature type="domain" description="Peptidase S8/S53" evidence="6">
    <location>
        <begin position="6"/>
        <end position="137"/>
    </location>
</feature>
<dbReference type="PROSITE" id="PS51892">
    <property type="entry name" value="SUBTILASE"/>
    <property type="match status" value="1"/>
</dbReference>
<dbReference type="EMBL" id="VKHS01001377">
    <property type="protein sequence ID" value="MBB0233000.1"/>
    <property type="molecule type" value="Genomic_DNA"/>
</dbReference>
<evidence type="ECO:0000313" key="8">
    <source>
        <dbReference type="Proteomes" id="UP000530234"/>
    </source>
</evidence>
<feature type="non-terminal residue" evidence="7">
    <location>
        <position position="260"/>
    </location>
</feature>
<accession>A0A7W3XZ82</accession>
<evidence type="ECO:0000256" key="3">
    <source>
        <dbReference type="ARBA" id="ARBA00022801"/>
    </source>
</evidence>
<dbReference type="Gene3D" id="3.40.50.200">
    <property type="entry name" value="Peptidase S8/S53 domain"/>
    <property type="match status" value="1"/>
</dbReference>
<comment type="similarity">
    <text evidence="1 5">Belongs to the peptidase S8 family.</text>
</comment>
<dbReference type="GO" id="GO:0006508">
    <property type="term" value="P:proteolysis"/>
    <property type="evidence" value="ECO:0007669"/>
    <property type="project" value="UniProtKB-KW"/>
</dbReference>
<dbReference type="InterPro" id="IPR000209">
    <property type="entry name" value="Peptidase_S8/S53_dom"/>
</dbReference>
<keyword evidence="2" id="KW-0645">Protease</keyword>
<dbReference type="Proteomes" id="UP000530234">
    <property type="component" value="Unassembled WGS sequence"/>
</dbReference>
<comment type="caution">
    <text evidence="7">The sequence shown here is derived from an EMBL/GenBank/DDBJ whole genome shotgun (WGS) entry which is preliminary data.</text>
</comment>
<gene>
    <name evidence="7" type="ORF">FOE67_26785</name>
</gene>
<dbReference type="InterPro" id="IPR023828">
    <property type="entry name" value="Peptidase_S8_Ser-AS"/>
</dbReference>
<dbReference type="AlphaFoldDB" id="A0A7W3XZ82"/>
<proteinExistence type="inferred from homology"/>
<evidence type="ECO:0000259" key="6">
    <source>
        <dbReference type="Pfam" id="PF00082"/>
    </source>
</evidence>
<evidence type="ECO:0000256" key="1">
    <source>
        <dbReference type="ARBA" id="ARBA00011073"/>
    </source>
</evidence>
<evidence type="ECO:0000256" key="2">
    <source>
        <dbReference type="ARBA" id="ARBA00022670"/>
    </source>
</evidence>
<evidence type="ECO:0000313" key="7">
    <source>
        <dbReference type="EMBL" id="MBB0233000.1"/>
    </source>
</evidence>
<dbReference type="GO" id="GO:0004252">
    <property type="term" value="F:serine-type endopeptidase activity"/>
    <property type="evidence" value="ECO:0007669"/>
    <property type="project" value="InterPro"/>
</dbReference>
<evidence type="ECO:0000256" key="5">
    <source>
        <dbReference type="PROSITE-ProRule" id="PRU01240"/>
    </source>
</evidence>
<reference evidence="8" key="1">
    <citation type="submission" date="2019-10" db="EMBL/GenBank/DDBJ databases">
        <title>Streptomyces sp. nov., a novel actinobacterium isolated from alkaline environment.</title>
        <authorList>
            <person name="Golinska P."/>
        </authorList>
    </citation>
    <scope>NUCLEOTIDE SEQUENCE [LARGE SCALE GENOMIC DNA]</scope>
    <source>
        <strain evidence="8">DSM 42108</strain>
    </source>
</reference>
<evidence type="ECO:0000256" key="4">
    <source>
        <dbReference type="ARBA" id="ARBA00022825"/>
    </source>
</evidence>
<dbReference type="Pfam" id="PF00082">
    <property type="entry name" value="Peptidase_S8"/>
    <property type="match status" value="1"/>
</dbReference>
<dbReference type="SUPFAM" id="SSF52743">
    <property type="entry name" value="Subtilisin-like"/>
    <property type="match status" value="1"/>
</dbReference>
<name>A0A7W3XZ82_9ACTN</name>
<protein>
    <submittedName>
        <fullName evidence="7">S8 family serine peptidase</fullName>
    </submittedName>
</protein>
<comment type="caution">
    <text evidence="5">Lacks conserved residue(s) required for the propagation of feature annotation.</text>
</comment>
<dbReference type="InterPro" id="IPR050131">
    <property type="entry name" value="Peptidase_S8_subtilisin-like"/>
</dbReference>
<keyword evidence="8" id="KW-1185">Reference proteome</keyword>
<dbReference type="PANTHER" id="PTHR43806:SF11">
    <property type="entry name" value="CEREVISIN-RELATED"/>
    <property type="match status" value="1"/>
</dbReference>